<keyword evidence="2" id="KW-0229">DNA integration</keyword>
<accession>A0AAU7XV09</accession>
<sequence>MSYVREGDILVVYAIDRLGRDTIDVLNTVESLHAKGVSVISIREGFELGAPIGKTMLTMLAAIAELELCSIKAKQMAGIARKERWLAVWS</sequence>
<dbReference type="EMBL" id="CP158484">
    <property type="protein sequence ID" value="XBY60744.1"/>
    <property type="molecule type" value="Genomic_DNA"/>
</dbReference>
<dbReference type="InterPro" id="IPR036162">
    <property type="entry name" value="Resolvase-like_N_sf"/>
</dbReference>
<reference evidence="6" key="1">
    <citation type="submission" date="2024-02" db="EMBL/GenBank/DDBJ databases">
        <title>Complete genome sequence of Vreelandella sp. SM1641, a marine exopolysaccharide-producing bacterium isolated from deep-sea hydrothermal sediment of the southwest Indian Ocean.</title>
        <authorList>
            <person name="Zhu H."/>
            <person name="Sun M."/>
        </authorList>
    </citation>
    <scope>NUCLEOTIDE SEQUENCE</scope>
    <source>
        <strain evidence="6">SM1641</strain>
    </source>
</reference>
<dbReference type="CDD" id="cd03768">
    <property type="entry name" value="SR_ResInv"/>
    <property type="match status" value="1"/>
</dbReference>
<dbReference type="Gene3D" id="3.40.50.1390">
    <property type="entry name" value="Resolvase, N-terminal catalytic domain"/>
    <property type="match status" value="1"/>
</dbReference>
<evidence type="ECO:0000313" key="6">
    <source>
        <dbReference type="EMBL" id="XBY60744.1"/>
    </source>
</evidence>
<organism evidence="6">
    <name type="scientific">Vreelandella sp. SM1641</name>
    <dbReference type="NCBI Taxonomy" id="3126101"/>
    <lineage>
        <taxon>Bacteria</taxon>
        <taxon>Pseudomonadati</taxon>
        <taxon>Pseudomonadota</taxon>
        <taxon>Gammaproteobacteria</taxon>
        <taxon>Oceanospirillales</taxon>
        <taxon>Halomonadaceae</taxon>
        <taxon>Vreelandella</taxon>
    </lineage>
</organism>
<dbReference type="RefSeq" id="WP_246361685.1">
    <property type="nucleotide sequence ID" value="NZ_CP158484.1"/>
</dbReference>
<evidence type="ECO:0000256" key="3">
    <source>
        <dbReference type="ARBA" id="ARBA00023125"/>
    </source>
</evidence>
<evidence type="ECO:0000256" key="4">
    <source>
        <dbReference type="ARBA" id="ARBA00023172"/>
    </source>
</evidence>
<dbReference type="GO" id="GO:0003677">
    <property type="term" value="F:DNA binding"/>
    <property type="evidence" value="ECO:0007669"/>
    <property type="project" value="UniProtKB-KW"/>
</dbReference>
<dbReference type="PROSITE" id="PS51736">
    <property type="entry name" value="RECOMBINASES_3"/>
    <property type="match status" value="1"/>
</dbReference>
<evidence type="ECO:0000259" key="5">
    <source>
        <dbReference type="PROSITE" id="PS51736"/>
    </source>
</evidence>
<gene>
    <name evidence="6" type="ORF">V8F66_09810</name>
</gene>
<evidence type="ECO:0000256" key="1">
    <source>
        <dbReference type="ARBA" id="ARBA00009913"/>
    </source>
</evidence>
<dbReference type="AlphaFoldDB" id="A0AAU7XV09"/>
<protein>
    <submittedName>
        <fullName evidence="6">Recombinase family protein</fullName>
    </submittedName>
</protein>
<dbReference type="GO" id="GO:0000150">
    <property type="term" value="F:DNA strand exchange activity"/>
    <property type="evidence" value="ECO:0007669"/>
    <property type="project" value="InterPro"/>
</dbReference>
<dbReference type="PANTHER" id="PTHR30461:SF26">
    <property type="entry name" value="RESOLVASE HOMOLOG YNEB"/>
    <property type="match status" value="1"/>
</dbReference>
<proteinExistence type="inferred from homology"/>
<feature type="domain" description="Resolvase/invertase-type recombinase catalytic" evidence="5">
    <location>
        <begin position="1"/>
        <end position="86"/>
    </location>
</feature>
<dbReference type="SUPFAM" id="SSF53041">
    <property type="entry name" value="Resolvase-like"/>
    <property type="match status" value="1"/>
</dbReference>
<dbReference type="InterPro" id="IPR006119">
    <property type="entry name" value="Resolv_N"/>
</dbReference>
<evidence type="ECO:0000256" key="2">
    <source>
        <dbReference type="ARBA" id="ARBA00022908"/>
    </source>
</evidence>
<dbReference type="PROSITE" id="PS00398">
    <property type="entry name" value="RECOMBINASES_2"/>
    <property type="match status" value="1"/>
</dbReference>
<dbReference type="GO" id="GO:0015074">
    <property type="term" value="P:DNA integration"/>
    <property type="evidence" value="ECO:0007669"/>
    <property type="project" value="UniProtKB-KW"/>
</dbReference>
<dbReference type="InterPro" id="IPR006118">
    <property type="entry name" value="Recombinase_CS"/>
</dbReference>
<keyword evidence="3" id="KW-0238">DNA-binding</keyword>
<name>A0AAU7XV09_9GAMM</name>
<dbReference type="PANTHER" id="PTHR30461">
    <property type="entry name" value="DNA-INVERTASE FROM LAMBDOID PROPHAGE"/>
    <property type="match status" value="1"/>
</dbReference>
<dbReference type="Pfam" id="PF00239">
    <property type="entry name" value="Resolvase"/>
    <property type="match status" value="1"/>
</dbReference>
<dbReference type="InterPro" id="IPR050639">
    <property type="entry name" value="SSR_resolvase"/>
</dbReference>
<comment type="similarity">
    <text evidence="1">Belongs to the site-specific recombinase resolvase family.</text>
</comment>
<keyword evidence="4" id="KW-0233">DNA recombination</keyword>
<dbReference type="KEGG" id="vrs:V8F66_09810"/>